<dbReference type="InterPro" id="IPR008949">
    <property type="entry name" value="Isoprenoid_synthase_dom_sf"/>
</dbReference>
<protein>
    <recommendedName>
        <fullName evidence="3 5">Squalene synthase</fullName>
        <ecNumber evidence="3 5">2.5.1.21</ecNumber>
    </recommendedName>
</protein>
<dbReference type="InterPro" id="IPR044844">
    <property type="entry name" value="Trans_IPPS_euk-type"/>
</dbReference>
<comment type="pathway">
    <text evidence="5">Terpene metabolism; lanosterol biosynthesis; lanosterol from farnesyl diphosphate: step 1/3.</text>
</comment>
<evidence type="ECO:0000313" key="7">
    <source>
        <dbReference type="Proteomes" id="UP000054558"/>
    </source>
</evidence>
<proteinExistence type="inferred from homology"/>
<dbReference type="SFLD" id="SFLDS00005">
    <property type="entry name" value="Isoprenoid_Synthase_Type_I"/>
    <property type="match status" value="1"/>
</dbReference>
<dbReference type="InterPro" id="IPR002060">
    <property type="entry name" value="Squ/phyt_synthse"/>
</dbReference>
<dbReference type="FunFam" id="1.10.600.10:FF:000023">
    <property type="entry name" value="Squalene synthase"/>
    <property type="match status" value="1"/>
</dbReference>
<dbReference type="AlphaFoldDB" id="A0A1Y1ITX8"/>
<comment type="catalytic activity">
    <reaction evidence="5">
        <text>2 (2E,6E)-farnesyl diphosphate + NADH + H(+) = squalene + 2 diphosphate + NAD(+)</text>
        <dbReference type="Rhea" id="RHEA:32299"/>
        <dbReference type="ChEBI" id="CHEBI:15378"/>
        <dbReference type="ChEBI" id="CHEBI:15440"/>
        <dbReference type="ChEBI" id="CHEBI:33019"/>
        <dbReference type="ChEBI" id="CHEBI:57540"/>
        <dbReference type="ChEBI" id="CHEBI:57945"/>
        <dbReference type="ChEBI" id="CHEBI:175763"/>
        <dbReference type="EC" id="2.5.1.21"/>
    </reaction>
</comment>
<dbReference type="SUPFAM" id="SSF48576">
    <property type="entry name" value="Terpenoid synthases"/>
    <property type="match status" value="1"/>
</dbReference>
<keyword evidence="7" id="KW-1185">Reference proteome</keyword>
<evidence type="ECO:0000256" key="3">
    <source>
        <dbReference type="ARBA" id="ARBA00012373"/>
    </source>
</evidence>
<feature type="transmembrane region" description="Helical" evidence="5">
    <location>
        <begin position="365"/>
        <end position="383"/>
    </location>
</feature>
<keyword evidence="5" id="KW-1133">Transmembrane helix</keyword>
<accession>A0A1Y1ITX8</accession>
<comment type="cofactor">
    <cofactor evidence="1 5">
        <name>Mg(2+)</name>
        <dbReference type="ChEBI" id="CHEBI:18420"/>
    </cofactor>
</comment>
<keyword evidence="5" id="KW-0472">Membrane</keyword>
<dbReference type="EMBL" id="DF238203">
    <property type="protein sequence ID" value="GAQ93019.1"/>
    <property type="molecule type" value="Genomic_DNA"/>
</dbReference>
<dbReference type="InterPro" id="IPR006449">
    <property type="entry name" value="Squal_synth-like"/>
</dbReference>
<comment type="function">
    <text evidence="5">Catalyzes the condensation of 2 farnesyl pyrophosphate (FPP) moieties to form squalene.</text>
</comment>
<evidence type="ECO:0000256" key="2">
    <source>
        <dbReference type="ARBA" id="ARBA00006251"/>
    </source>
</evidence>
<gene>
    <name evidence="6" type="ORF">KFL_012540020</name>
</gene>
<organism evidence="6 7">
    <name type="scientific">Klebsormidium nitens</name>
    <name type="common">Green alga</name>
    <name type="synonym">Ulothrix nitens</name>
    <dbReference type="NCBI Taxonomy" id="105231"/>
    <lineage>
        <taxon>Eukaryota</taxon>
        <taxon>Viridiplantae</taxon>
        <taxon>Streptophyta</taxon>
        <taxon>Klebsormidiophyceae</taxon>
        <taxon>Klebsormidiales</taxon>
        <taxon>Klebsormidiaceae</taxon>
        <taxon>Klebsormidium</taxon>
    </lineage>
</organism>
<dbReference type="UniPathway" id="UPA00767">
    <property type="reaction ID" value="UER00751"/>
</dbReference>
<sequence length="423" mass="48213">MLRVRQLVERAKRLPQDPDLAFCYDMLNRVSRSFAVVIQQLGPELRDAICLFYLVLRGLDTVEDSMDIPVVTKLPILLSFHKTMYDPTWTFPCGENHYKRLMDNYPCVTRAFLRLNKQYQEVIADITRRMGAGMAKYIEKEVVTRADFDEYCHYVAGLVGLGLSGLFEQSGLEERAPDELSNSMGLFLQKTNIVRDYLEDINEEPAPRMFWPRDVWSKYGEKLEEFREPAHREAAVHCANDLITETLRHVPHSLRYMAALRDPLVFGFCAIPQIMAIGTLALCYNNPAVFTGVVKLRRGLSAKVMDRTKTMEHVYRDFLNWTRVIKRKVTKTDPNAEATIKRCEKIEKLCLDGLAPYQRSQLPAILLKLFIILLLAVVGFRLSATGLHWEGLGLALSLDAETVRNVVALLLIAIGSLFVLGIV</sequence>
<evidence type="ECO:0000256" key="5">
    <source>
        <dbReference type="RuleBase" id="RU368088"/>
    </source>
</evidence>
<comment type="similarity">
    <text evidence="2 5">Belongs to the phytoene/squalene synthase family.</text>
</comment>
<evidence type="ECO:0000313" key="6">
    <source>
        <dbReference type="EMBL" id="GAQ93019.1"/>
    </source>
</evidence>
<dbReference type="NCBIfam" id="TIGR01559">
    <property type="entry name" value="squal_synth"/>
    <property type="match status" value="1"/>
</dbReference>
<dbReference type="OMA" id="GEACQLM"/>
<dbReference type="InterPro" id="IPR033904">
    <property type="entry name" value="Trans_IPPS_HH"/>
</dbReference>
<dbReference type="PANTHER" id="PTHR11626:SF2">
    <property type="entry name" value="SQUALENE SYNTHASE"/>
    <property type="match status" value="1"/>
</dbReference>
<dbReference type="STRING" id="105231.A0A1Y1ITX8"/>
<dbReference type="GO" id="GO:0008610">
    <property type="term" value="P:lipid biosynthetic process"/>
    <property type="evidence" value="ECO:0007669"/>
    <property type="project" value="InterPro"/>
</dbReference>
<dbReference type="EC" id="2.5.1.21" evidence="3 5"/>
<dbReference type="OrthoDB" id="431150at2759"/>
<dbReference type="GO" id="GO:0055056">
    <property type="term" value="F:D-glucose transmembrane transporter activity"/>
    <property type="evidence" value="ECO:0007669"/>
    <property type="project" value="UniProtKB-UniRule"/>
</dbReference>
<dbReference type="GO" id="GO:0051996">
    <property type="term" value="F:squalene synthase [NAD(P)H] activity"/>
    <property type="evidence" value="ECO:0000318"/>
    <property type="project" value="GO_Central"/>
</dbReference>
<dbReference type="GO" id="GO:0005789">
    <property type="term" value="C:endoplasmic reticulum membrane"/>
    <property type="evidence" value="ECO:0000318"/>
    <property type="project" value="GO_Central"/>
</dbReference>
<dbReference type="InterPro" id="IPR019845">
    <property type="entry name" value="Squalene/phytoene_synthase_CS"/>
</dbReference>
<dbReference type="PROSITE" id="PS01045">
    <property type="entry name" value="SQUALEN_PHYTOEN_SYN_2"/>
    <property type="match status" value="1"/>
</dbReference>
<dbReference type="PROSITE" id="PS01044">
    <property type="entry name" value="SQUALEN_PHYTOEN_SYN_1"/>
    <property type="match status" value="1"/>
</dbReference>
<comment type="catalytic activity">
    <reaction evidence="5">
        <text>2 (2E,6E)-farnesyl diphosphate + NADPH + H(+) = squalene + 2 diphosphate + NADP(+)</text>
        <dbReference type="Rhea" id="RHEA:32295"/>
        <dbReference type="ChEBI" id="CHEBI:15378"/>
        <dbReference type="ChEBI" id="CHEBI:15440"/>
        <dbReference type="ChEBI" id="CHEBI:33019"/>
        <dbReference type="ChEBI" id="CHEBI:57783"/>
        <dbReference type="ChEBI" id="CHEBI:58349"/>
        <dbReference type="ChEBI" id="CHEBI:175763"/>
        <dbReference type="EC" id="2.5.1.21"/>
    </reaction>
</comment>
<feature type="transmembrane region" description="Helical" evidence="5">
    <location>
        <begin position="403"/>
        <end position="422"/>
    </location>
</feature>
<name>A0A1Y1ITX8_KLENI</name>
<dbReference type="PANTHER" id="PTHR11626">
    <property type="entry name" value="FARNESYL-DIPHOSPHATE FARNESYLTRANSFERASE"/>
    <property type="match status" value="1"/>
</dbReference>
<evidence type="ECO:0000256" key="1">
    <source>
        <dbReference type="ARBA" id="ARBA00001946"/>
    </source>
</evidence>
<reference evidence="6 7" key="1">
    <citation type="journal article" date="2014" name="Nat. Commun.">
        <title>Klebsormidium flaccidum genome reveals primary factors for plant terrestrial adaptation.</title>
        <authorList>
            <person name="Hori K."/>
            <person name="Maruyama F."/>
            <person name="Fujisawa T."/>
            <person name="Togashi T."/>
            <person name="Yamamoto N."/>
            <person name="Seo M."/>
            <person name="Sato S."/>
            <person name="Yamada T."/>
            <person name="Mori H."/>
            <person name="Tajima N."/>
            <person name="Moriyama T."/>
            <person name="Ikeuchi M."/>
            <person name="Watanabe M."/>
            <person name="Wada H."/>
            <person name="Kobayashi K."/>
            <person name="Saito M."/>
            <person name="Masuda T."/>
            <person name="Sasaki-Sekimoto Y."/>
            <person name="Mashiguchi K."/>
            <person name="Awai K."/>
            <person name="Shimojima M."/>
            <person name="Masuda S."/>
            <person name="Iwai M."/>
            <person name="Nobusawa T."/>
            <person name="Narise T."/>
            <person name="Kondo S."/>
            <person name="Saito H."/>
            <person name="Sato R."/>
            <person name="Murakawa M."/>
            <person name="Ihara Y."/>
            <person name="Oshima-Yamada Y."/>
            <person name="Ohtaka K."/>
            <person name="Satoh M."/>
            <person name="Sonobe K."/>
            <person name="Ishii M."/>
            <person name="Ohtani R."/>
            <person name="Kanamori-Sato M."/>
            <person name="Honoki R."/>
            <person name="Miyazaki D."/>
            <person name="Mochizuki H."/>
            <person name="Umetsu J."/>
            <person name="Higashi K."/>
            <person name="Shibata D."/>
            <person name="Kamiya Y."/>
            <person name="Sato N."/>
            <person name="Nakamura Y."/>
            <person name="Tabata S."/>
            <person name="Ida S."/>
            <person name="Kurokawa K."/>
            <person name="Ohta H."/>
        </authorList>
    </citation>
    <scope>NUCLEOTIDE SEQUENCE [LARGE SCALE GENOMIC DNA]</scope>
    <source>
        <strain evidence="6 7">NIES-2285</strain>
    </source>
</reference>
<evidence type="ECO:0000256" key="4">
    <source>
        <dbReference type="ARBA" id="ARBA00022679"/>
    </source>
</evidence>
<dbReference type="Proteomes" id="UP000054558">
    <property type="component" value="Unassembled WGS sequence"/>
</dbReference>
<dbReference type="GO" id="GO:0045338">
    <property type="term" value="P:farnesyl diphosphate metabolic process"/>
    <property type="evidence" value="ECO:0000318"/>
    <property type="project" value="GO_Central"/>
</dbReference>
<dbReference type="CDD" id="cd00683">
    <property type="entry name" value="Trans_IPPS_HH"/>
    <property type="match status" value="1"/>
</dbReference>
<dbReference type="Pfam" id="PF00494">
    <property type="entry name" value="SQS_PSY"/>
    <property type="match status" value="1"/>
</dbReference>
<keyword evidence="5" id="KW-0812">Transmembrane</keyword>
<keyword evidence="4 5" id="KW-0808">Transferase</keyword>
<dbReference type="Gene3D" id="1.10.600.10">
    <property type="entry name" value="Farnesyl Diphosphate Synthase"/>
    <property type="match status" value="1"/>
</dbReference>
<dbReference type="SFLD" id="SFLDG01018">
    <property type="entry name" value="Squalene/Phytoene_Synthase_Lik"/>
    <property type="match status" value="1"/>
</dbReference>